<name>A0A101CJ09_9FLAO</name>
<organism evidence="1 2">
    <name type="scientific">Chryseobacterium aquaticum subsp. greenlandense</name>
    <dbReference type="NCBI Taxonomy" id="345663"/>
    <lineage>
        <taxon>Bacteria</taxon>
        <taxon>Pseudomonadati</taxon>
        <taxon>Bacteroidota</taxon>
        <taxon>Flavobacteriia</taxon>
        <taxon>Flavobacteriales</taxon>
        <taxon>Weeksellaceae</taxon>
        <taxon>Chryseobacterium group</taxon>
        <taxon>Chryseobacterium</taxon>
    </lineage>
</organism>
<dbReference type="RefSeq" id="WP_059136093.1">
    <property type="nucleotide sequence ID" value="NZ_LMAI01000003.1"/>
</dbReference>
<dbReference type="Proteomes" id="UP000054388">
    <property type="component" value="Unassembled WGS sequence"/>
</dbReference>
<evidence type="ECO:0000313" key="2">
    <source>
        <dbReference type="Proteomes" id="UP000054388"/>
    </source>
</evidence>
<proteinExistence type="predicted"/>
<comment type="caution">
    <text evidence="1">The sequence shown here is derived from an EMBL/GenBank/DDBJ whole genome shotgun (WGS) entry which is preliminary data.</text>
</comment>
<reference evidence="1 2" key="1">
    <citation type="submission" date="2015-10" db="EMBL/GenBank/DDBJ databases">
        <title>Genome sequence of Chryseobacterium greenlandense.</title>
        <authorList>
            <person name="Newman J."/>
            <person name="Fischer K."/>
            <person name="Miller J."/>
        </authorList>
    </citation>
    <scope>NUCLEOTIDE SEQUENCE [LARGE SCALE GENOMIC DNA]</scope>
    <source>
        <strain evidence="1 2">UMB34</strain>
    </source>
</reference>
<dbReference type="EMBL" id="LMAI01000003">
    <property type="protein sequence ID" value="KUJ57142.1"/>
    <property type="molecule type" value="Genomic_DNA"/>
</dbReference>
<dbReference type="AlphaFoldDB" id="A0A101CJ09"/>
<accession>A0A101CJ09</accession>
<protein>
    <submittedName>
        <fullName evidence="1">Uncharacterized protein</fullName>
    </submittedName>
</protein>
<sequence length="182" mass="21858">MDFIIKQNYLLIILIAQYSYSQNKLKFHPEINNYECALKKENKIDSILYKKGYYGKIFKIGNVITLTKSHFIHIDSENNIWIEITKVSKAFKQEDFFSLSSQSKDDVFILLNDLKKAIQENHNNCNLEKYYIRVDYQDPIAKQVHRYDYIFEYESLIKLLKDINKLKYKKEIMHIISQQLLQ</sequence>
<gene>
    <name evidence="1" type="ORF">AR686_05625</name>
</gene>
<evidence type="ECO:0000313" key="1">
    <source>
        <dbReference type="EMBL" id="KUJ57142.1"/>
    </source>
</evidence>